<dbReference type="GO" id="GO:0008757">
    <property type="term" value="F:S-adenosylmethionine-dependent methyltransferase activity"/>
    <property type="evidence" value="ECO:0007669"/>
    <property type="project" value="UniProtKB-ARBA"/>
</dbReference>
<name>A0ABD2XUE7_9GENT</name>
<dbReference type="GO" id="GO:0032259">
    <property type="term" value="P:methylation"/>
    <property type="evidence" value="ECO:0007669"/>
    <property type="project" value="UniProtKB-KW"/>
</dbReference>
<dbReference type="Gene3D" id="3.40.50.150">
    <property type="entry name" value="Vaccinia Virus protein VP39"/>
    <property type="match status" value="1"/>
</dbReference>
<dbReference type="SUPFAM" id="SSF46785">
    <property type="entry name" value="Winged helix' DNA-binding domain"/>
    <property type="match status" value="1"/>
</dbReference>
<comment type="caution">
    <text evidence="8">The sequence shown here is derived from an EMBL/GenBank/DDBJ whole genome shotgun (WGS) entry which is preliminary data.</text>
</comment>
<keyword evidence="9" id="KW-1185">Reference proteome</keyword>
<dbReference type="Pfam" id="PF08100">
    <property type="entry name" value="Dimerisation"/>
    <property type="match status" value="1"/>
</dbReference>
<dbReference type="InterPro" id="IPR029063">
    <property type="entry name" value="SAM-dependent_MTases_sf"/>
</dbReference>
<evidence type="ECO:0000256" key="3">
    <source>
        <dbReference type="ARBA" id="ARBA00022691"/>
    </source>
</evidence>
<comment type="similarity">
    <text evidence="4">Belongs to the class I-like SAM-binding methyltransferase superfamily. Cation-independent O-methyltransferase family. COMT subfamily.</text>
</comment>
<dbReference type="Pfam" id="PF00891">
    <property type="entry name" value="Methyltransf_2"/>
    <property type="match status" value="1"/>
</dbReference>
<evidence type="ECO:0000259" key="7">
    <source>
        <dbReference type="Pfam" id="PF08100"/>
    </source>
</evidence>
<evidence type="ECO:0000256" key="1">
    <source>
        <dbReference type="ARBA" id="ARBA00022603"/>
    </source>
</evidence>
<evidence type="ECO:0000313" key="8">
    <source>
        <dbReference type="EMBL" id="KAL3498331.1"/>
    </source>
</evidence>
<feature type="domain" description="O-methyltransferase C-terminal" evidence="6">
    <location>
        <begin position="139"/>
        <end position="345"/>
    </location>
</feature>
<dbReference type="GO" id="GO:0009813">
    <property type="term" value="P:flavonoid biosynthetic process"/>
    <property type="evidence" value="ECO:0007669"/>
    <property type="project" value="UniProtKB-ARBA"/>
</dbReference>
<dbReference type="PROSITE" id="PS51683">
    <property type="entry name" value="SAM_OMT_II"/>
    <property type="match status" value="1"/>
</dbReference>
<evidence type="ECO:0000259" key="6">
    <source>
        <dbReference type="Pfam" id="PF00891"/>
    </source>
</evidence>
<dbReference type="InterPro" id="IPR036390">
    <property type="entry name" value="WH_DNA-bd_sf"/>
</dbReference>
<proteinExistence type="inferred from homology"/>
<organism evidence="8 9">
    <name type="scientific">Cinchona calisaya</name>
    <dbReference type="NCBI Taxonomy" id="153742"/>
    <lineage>
        <taxon>Eukaryota</taxon>
        <taxon>Viridiplantae</taxon>
        <taxon>Streptophyta</taxon>
        <taxon>Embryophyta</taxon>
        <taxon>Tracheophyta</taxon>
        <taxon>Spermatophyta</taxon>
        <taxon>Magnoliopsida</taxon>
        <taxon>eudicotyledons</taxon>
        <taxon>Gunneridae</taxon>
        <taxon>Pentapetalae</taxon>
        <taxon>asterids</taxon>
        <taxon>lamiids</taxon>
        <taxon>Gentianales</taxon>
        <taxon>Rubiaceae</taxon>
        <taxon>Cinchonoideae</taxon>
        <taxon>Cinchoneae</taxon>
        <taxon>Cinchona</taxon>
    </lineage>
</organism>
<gene>
    <name evidence="8" type="ORF">ACH5RR_041063</name>
</gene>
<feature type="active site" description="Proton acceptor" evidence="5">
    <location>
        <position position="268"/>
    </location>
</feature>
<protein>
    <submittedName>
        <fullName evidence="8">Uncharacterized protein</fullName>
    </submittedName>
</protein>
<reference evidence="8 9" key="1">
    <citation type="submission" date="2024-11" db="EMBL/GenBank/DDBJ databases">
        <title>A near-complete genome assembly of Cinchona calisaya.</title>
        <authorList>
            <person name="Lian D.C."/>
            <person name="Zhao X.W."/>
            <person name="Wei L."/>
        </authorList>
    </citation>
    <scope>NUCLEOTIDE SEQUENCE [LARGE SCALE GENOMIC DNA]</scope>
    <source>
        <tissue evidence="8">Nenye</tissue>
    </source>
</reference>
<evidence type="ECO:0000256" key="4">
    <source>
        <dbReference type="ARBA" id="ARBA00034481"/>
    </source>
</evidence>
<keyword evidence="3" id="KW-0949">S-adenosyl-L-methionine</keyword>
<dbReference type="SUPFAM" id="SSF53335">
    <property type="entry name" value="S-adenosyl-L-methionine-dependent methyltransferases"/>
    <property type="match status" value="1"/>
</dbReference>
<keyword evidence="1" id="KW-0489">Methyltransferase</keyword>
<dbReference type="InterPro" id="IPR036388">
    <property type="entry name" value="WH-like_DNA-bd_sf"/>
</dbReference>
<dbReference type="InterPro" id="IPR016461">
    <property type="entry name" value="COMT-like"/>
</dbReference>
<dbReference type="PANTHER" id="PTHR11746">
    <property type="entry name" value="O-METHYLTRANSFERASE"/>
    <property type="match status" value="1"/>
</dbReference>
<dbReference type="Gene3D" id="1.10.10.10">
    <property type="entry name" value="Winged helix-like DNA-binding domain superfamily/Winged helix DNA-binding domain"/>
    <property type="match status" value="1"/>
</dbReference>
<dbReference type="AlphaFoldDB" id="A0ABD2XUE7"/>
<dbReference type="InterPro" id="IPR012967">
    <property type="entry name" value="COMT_dimerisation"/>
</dbReference>
<dbReference type="PIRSF" id="PIRSF005739">
    <property type="entry name" value="O-mtase"/>
    <property type="match status" value="1"/>
</dbReference>
<keyword evidence="2" id="KW-0808">Transferase</keyword>
<accession>A0ABD2XUE7</accession>
<dbReference type="InterPro" id="IPR001077">
    <property type="entry name" value="COMT_C"/>
</dbReference>
<dbReference type="Proteomes" id="UP001630127">
    <property type="component" value="Unassembled WGS sequence"/>
</dbReference>
<feature type="domain" description="O-methyltransferase dimerisation" evidence="7">
    <location>
        <begin position="22"/>
        <end position="116"/>
    </location>
</feature>
<dbReference type="FunFam" id="1.10.10.10:FF:000357">
    <property type="entry name" value="Caffeic acid 3-O-methyltransferase"/>
    <property type="match status" value="1"/>
</dbReference>
<dbReference type="EMBL" id="JBJUIK010000017">
    <property type="protein sequence ID" value="KAL3498331.1"/>
    <property type="molecule type" value="Genomic_DNA"/>
</dbReference>
<sequence>MSTQAKIDPKEEDEEQCFASAMQLVTGAWVPLVLNAVVRLDVLEIIAKAGPGAQLSPSEIASQISTKNPDAAITLDRMLALLASYSVLTCSVVDAGAGAQYERRYGLAPVAKYLVKQQFGAPLRPLLEYLLDKEMMDSWYGLEAAVLEGGTAFEKTHGAPVFKYIAKDPRLMNASNIAMTNYTDLYLTKLLDCYKGFDDVKILVDVGGALGQALGMITSKYPNIKGINFDLPHVIERAPSYPGVEHKAGDMFESVPEGDAMFMKWILHLFDDDRCLKLLKNCYNALPDNGKLMIVESILPVNPENSDAAMKSNIQIDLLRVAMSTGPKERSEIEYQALATKAGFKGLRFECLVFNLWVMVLYK</sequence>
<evidence type="ECO:0000256" key="5">
    <source>
        <dbReference type="PIRSR" id="PIRSR005739-1"/>
    </source>
</evidence>
<evidence type="ECO:0000313" key="9">
    <source>
        <dbReference type="Proteomes" id="UP001630127"/>
    </source>
</evidence>
<evidence type="ECO:0000256" key="2">
    <source>
        <dbReference type="ARBA" id="ARBA00022679"/>
    </source>
</evidence>